<dbReference type="HOGENOM" id="CLU_009601_1_0_1"/>
<proteinExistence type="predicted"/>
<dbReference type="KEGG" id="mtm:MYCTH_2119011"/>
<dbReference type="EMBL" id="CP003005">
    <property type="protein sequence ID" value="AEO58676.1"/>
    <property type="molecule type" value="Genomic_DNA"/>
</dbReference>
<reference evidence="2 3" key="1">
    <citation type="journal article" date="2011" name="Nat. Biotechnol.">
        <title>Comparative genomic analysis of the thermophilic biomass-degrading fungi Myceliophthora thermophila and Thielavia terrestris.</title>
        <authorList>
            <person name="Berka R.M."/>
            <person name="Grigoriev I.V."/>
            <person name="Otillar R."/>
            <person name="Salamov A."/>
            <person name="Grimwood J."/>
            <person name="Reid I."/>
            <person name="Ishmael N."/>
            <person name="John T."/>
            <person name="Darmond C."/>
            <person name="Moisan M.-C."/>
            <person name="Henrissat B."/>
            <person name="Coutinho P.M."/>
            <person name="Lombard V."/>
            <person name="Natvig D.O."/>
            <person name="Lindquist E."/>
            <person name="Schmutz J."/>
            <person name="Lucas S."/>
            <person name="Harris P."/>
            <person name="Powlowski J."/>
            <person name="Bellemare A."/>
            <person name="Taylor D."/>
            <person name="Butler G."/>
            <person name="de Vries R.P."/>
            <person name="Allijn I.E."/>
            <person name="van den Brink J."/>
            <person name="Ushinsky S."/>
            <person name="Storms R."/>
            <person name="Powell A.J."/>
            <person name="Paulsen I.T."/>
            <person name="Elbourne L.D.H."/>
            <person name="Baker S.E."/>
            <person name="Magnuson J."/>
            <person name="LaBoissiere S."/>
            <person name="Clutterbuck A.J."/>
            <person name="Martinez D."/>
            <person name="Wogulis M."/>
            <person name="de Leon A.L."/>
            <person name="Rey M.W."/>
            <person name="Tsang A."/>
        </authorList>
    </citation>
    <scope>NUCLEOTIDE SEQUENCE [LARGE SCALE GENOMIC DNA]</scope>
    <source>
        <strain evidence="3">ATCC 42464 / BCRC 31852 / DSM 1799</strain>
    </source>
</reference>
<dbReference type="OMA" id="NDNGECA"/>
<dbReference type="Pfam" id="PF12044">
    <property type="entry name" value="Metallopep"/>
    <property type="match status" value="1"/>
</dbReference>
<dbReference type="GO" id="GO:0005737">
    <property type="term" value="C:cytoplasm"/>
    <property type="evidence" value="ECO:0007669"/>
    <property type="project" value="TreeGrafter"/>
</dbReference>
<feature type="region of interest" description="Disordered" evidence="1">
    <location>
        <begin position="572"/>
        <end position="626"/>
    </location>
</feature>
<dbReference type="VEuPathDB" id="FungiDB:MYCTH_2119011"/>
<protein>
    <submittedName>
        <fullName evidence="2">Uncharacterized protein</fullName>
    </submittedName>
</protein>
<dbReference type="PANTHER" id="PTHR21054">
    <property type="entry name" value="ZINC METALLOPROTEINASE-RELATED"/>
    <property type="match status" value="1"/>
</dbReference>
<gene>
    <name evidence="2" type="ORF">MYCTH_2119011</name>
</gene>
<dbReference type="InParanoid" id="G2QH16"/>
<dbReference type="InterPro" id="IPR021917">
    <property type="entry name" value="Unchr_Zn-peptidase-like"/>
</dbReference>
<dbReference type="GeneID" id="11510271"/>
<dbReference type="PANTHER" id="PTHR21054:SF2">
    <property type="entry name" value="MIP04191P"/>
    <property type="match status" value="1"/>
</dbReference>
<dbReference type="InterPro" id="IPR053002">
    <property type="entry name" value="Metalloproteinase_M10B"/>
</dbReference>
<dbReference type="OrthoDB" id="74460at2759"/>
<dbReference type="Proteomes" id="UP000007322">
    <property type="component" value="Chromosome 4"/>
</dbReference>
<name>G2QH16_THET4</name>
<evidence type="ECO:0000313" key="2">
    <source>
        <dbReference type="EMBL" id="AEO58676.1"/>
    </source>
</evidence>
<organism evidence="2 3">
    <name type="scientific">Thermothelomyces thermophilus (strain ATCC 42464 / BCRC 31852 / DSM 1799)</name>
    <name type="common">Sporotrichum thermophile</name>
    <dbReference type="NCBI Taxonomy" id="573729"/>
    <lineage>
        <taxon>Eukaryota</taxon>
        <taxon>Fungi</taxon>
        <taxon>Dikarya</taxon>
        <taxon>Ascomycota</taxon>
        <taxon>Pezizomycotina</taxon>
        <taxon>Sordariomycetes</taxon>
        <taxon>Sordariomycetidae</taxon>
        <taxon>Sordariales</taxon>
        <taxon>Chaetomiaceae</taxon>
        <taxon>Thermothelomyces</taxon>
    </lineage>
</organism>
<dbReference type="eggNOG" id="KOG4525">
    <property type="taxonomic scope" value="Eukaryota"/>
</dbReference>
<feature type="compositionally biased region" description="Acidic residues" evidence="1">
    <location>
        <begin position="611"/>
        <end position="626"/>
    </location>
</feature>
<sequence>MLQVDNFPAGDGAEVTEVYQRCILVSGRCSTSLALEQDEGYIRVETNDDSDQTLFPEQRWPMCRGHFKALVLLSPGINKIIITSGEDAPCRLETPPLHLAILIAKDSPLLIDCPPAKLGSLSSAHSSLDAAISKFRMTAYMWQALTAEDLRAKGLGRRSFRLEEEWNTDTLSQRSLYVPTASMVPKVHLIRTERTVAELRDAQLAQQNPHARQANELHRIFSDALLAHGPPFTTHNRPIVAGLILDSHYDLTGNSTSSSTNSSTSKPYILAHAALGSHNPAGLSLGIFGSHLTYAWPRFLEEVPACLLDATPPGDTVGNDNGECNTMWQACAVGQGAFLHEVRCDAGIVQVVFSPKGGKKEKDDTLSIANPLNSLSYSRMDLVKQFGTKRPLALEVTAMNGKQCSIANVWELFRTRTVIRVPGTNIRLMKQSVSSRPDTDWGDEDSWAWGVMLKKRDSKGKLVAATKIDIRVGCALDGAEVYYEDGTKIPCGPRGPDGQDPGMGGHQARKLAIPRDVEISKVAVTEGVPPKDHRIIGFFGTSGRWGMCYEFGIVTAPRNTVLSDSVYDLEELQNKPEQAGHRNKKRRVSDPESDGDDDTSDDECKNAEEYCTSEDEDGNYDDGSDPELEAVYQGLL</sequence>
<dbReference type="AlphaFoldDB" id="G2QH16"/>
<evidence type="ECO:0000256" key="1">
    <source>
        <dbReference type="SAM" id="MobiDB-lite"/>
    </source>
</evidence>
<evidence type="ECO:0000313" key="3">
    <source>
        <dbReference type="Proteomes" id="UP000007322"/>
    </source>
</evidence>
<keyword evidence="3" id="KW-1185">Reference proteome</keyword>
<accession>G2QH16</accession>
<dbReference type="RefSeq" id="XP_003663921.1">
    <property type="nucleotide sequence ID" value="XM_003663873.1"/>
</dbReference>
<feature type="compositionally biased region" description="Acidic residues" evidence="1">
    <location>
        <begin position="591"/>
        <end position="601"/>
    </location>
</feature>